<dbReference type="HAMAP" id="MF_01693">
    <property type="entry name" value="BioF_aminotrans_2"/>
    <property type="match status" value="1"/>
</dbReference>
<keyword evidence="4 8" id="KW-0808">Transferase</keyword>
<dbReference type="InterPro" id="IPR050087">
    <property type="entry name" value="AON_synthase_class-II"/>
</dbReference>
<dbReference type="KEGG" id="nlc:EBAPG3_012320"/>
<dbReference type="CDD" id="cd06454">
    <property type="entry name" value="KBL_like"/>
    <property type="match status" value="1"/>
</dbReference>
<feature type="binding site" evidence="8">
    <location>
        <position position="212"/>
    </location>
    <ligand>
        <name>pyridoxal 5'-phosphate</name>
        <dbReference type="ChEBI" id="CHEBI:597326"/>
    </ligand>
</feature>
<evidence type="ECO:0000256" key="4">
    <source>
        <dbReference type="ARBA" id="ARBA00022679"/>
    </source>
</evidence>
<keyword evidence="5 8" id="KW-0093">Biotin biosynthesis</keyword>
<keyword evidence="12" id="KW-1185">Reference proteome</keyword>
<dbReference type="InterPro" id="IPR015422">
    <property type="entry name" value="PyrdxlP-dep_Trfase_small"/>
</dbReference>
<protein>
    <recommendedName>
        <fullName evidence="8">8-amino-7-oxononanoate synthase</fullName>
        <shortName evidence="8">AONS</shortName>
        <ecNumber evidence="8">2.3.1.47</ecNumber>
    </recommendedName>
    <alternativeName>
        <fullName evidence="8">7-keto-8-amino-pelargonic acid synthase</fullName>
        <shortName evidence="8">7-KAP synthase</shortName>
        <shortName evidence="8">KAPA synthase</shortName>
    </alternativeName>
    <alternativeName>
        <fullName evidence="8">8-amino-7-ketopelargonate synthase</fullName>
    </alternativeName>
</protein>
<evidence type="ECO:0000256" key="7">
    <source>
        <dbReference type="ARBA" id="ARBA00047715"/>
    </source>
</evidence>
<dbReference type="UniPathway" id="UPA00078"/>
<dbReference type="InterPro" id="IPR004839">
    <property type="entry name" value="Aminotransferase_I/II_large"/>
</dbReference>
<dbReference type="InterPro" id="IPR015424">
    <property type="entry name" value="PyrdxlP-dep_Trfase"/>
</dbReference>
<comment type="catalytic activity">
    <reaction evidence="7 8">
        <text>6-carboxyhexanoyl-[ACP] + L-alanine + H(+) = (8S)-8-amino-7-oxononanoate + holo-[ACP] + CO2</text>
        <dbReference type="Rhea" id="RHEA:42288"/>
        <dbReference type="Rhea" id="RHEA-COMP:9685"/>
        <dbReference type="Rhea" id="RHEA-COMP:9955"/>
        <dbReference type="ChEBI" id="CHEBI:15378"/>
        <dbReference type="ChEBI" id="CHEBI:16526"/>
        <dbReference type="ChEBI" id="CHEBI:57972"/>
        <dbReference type="ChEBI" id="CHEBI:64479"/>
        <dbReference type="ChEBI" id="CHEBI:78846"/>
        <dbReference type="ChEBI" id="CHEBI:149468"/>
        <dbReference type="EC" id="2.3.1.47"/>
    </reaction>
</comment>
<feature type="binding site" evidence="8">
    <location>
        <position position="138"/>
    </location>
    <ligand>
        <name>substrate</name>
    </ligand>
</feature>
<dbReference type="AlphaFoldDB" id="A0A1W6SRR9"/>
<evidence type="ECO:0000259" key="10">
    <source>
        <dbReference type="Pfam" id="PF00155"/>
    </source>
</evidence>
<evidence type="ECO:0000313" key="12">
    <source>
        <dbReference type="Proteomes" id="UP000012179"/>
    </source>
</evidence>
<sequence length="391" mass="42993">MLNDFIEQREQLREQLRVRESKKLYRRRLTLESPQQTHVLMAGCEYLAFCSNDYLGLANHPGLIEAACEGARQYGVGAGASHLISGHSSVHHALEEALAHFTGFPRALLFSTGYMANAGVITALLDRGDTIFADKLNHASLNDAALVSRARFIRYSHLDLAMLERQLAVCQSRRKLVMTDAVFSMDGDVAPAASLLALCEKYDAWLMLDDAHGFGVLGSQGRGTVSHFHISSPRIIYMATLGKAAGVFGAFVAAQPEVIETLIQHARSYVYTTATPPLLSHTLLKSLTLIEDEEWRRERLTQLVACLKREVQSLHWRLLPSVTPIQPLVIGGNDEALEISNALRERGLLVPAIRPPTVPQGSARLRISLSASHSTDDVARLGTALRELDSV</sequence>
<comment type="pathway">
    <text evidence="2 8">Cofactor biosynthesis; biotin biosynthesis.</text>
</comment>
<dbReference type="InterPro" id="IPR015421">
    <property type="entry name" value="PyrdxlP-dep_Trfase_major"/>
</dbReference>
<dbReference type="RefSeq" id="WP_004179194.1">
    <property type="nucleotide sequence ID" value="NZ_CP021106.3"/>
</dbReference>
<dbReference type="eggNOG" id="COG0156">
    <property type="taxonomic scope" value="Bacteria"/>
</dbReference>
<feature type="binding site" evidence="8">
    <location>
        <position position="240"/>
    </location>
    <ligand>
        <name>pyridoxal 5'-phosphate</name>
        <dbReference type="ChEBI" id="CHEBI:597326"/>
    </ligand>
</feature>
<comment type="function">
    <text evidence="8">Catalyzes the decarboxylative condensation of pimeloyl-[acyl-carrier protein] and L-alanine to produce 8-amino-7-oxononanoate (AON), [acyl-carrier protein], and carbon dioxide.</text>
</comment>
<dbReference type="PANTHER" id="PTHR13693:SF100">
    <property type="entry name" value="8-AMINO-7-OXONONANOATE SYNTHASE"/>
    <property type="match status" value="1"/>
</dbReference>
<name>A0A1W6SRR9_9PROT</name>
<organism evidence="11 12">
    <name type="scientific">Nitrosospira lacus</name>
    <dbReference type="NCBI Taxonomy" id="1288494"/>
    <lineage>
        <taxon>Bacteria</taxon>
        <taxon>Pseudomonadati</taxon>
        <taxon>Pseudomonadota</taxon>
        <taxon>Betaproteobacteria</taxon>
        <taxon>Nitrosomonadales</taxon>
        <taxon>Nitrosomonadaceae</taxon>
        <taxon>Nitrosospira</taxon>
    </lineage>
</organism>
<dbReference type="GO" id="GO:0030170">
    <property type="term" value="F:pyridoxal phosphate binding"/>
    <property type="evidence" value="ECO:0007669"/>
    <property type="project" value="UniProtKB-UniRule"/>
</dbReference>
<gene>
    <name evidence="8" type="primary">bioF</name>
    <name evidence="11" type="ORF">EBAPG3_012320</name>
</gene>
<reference evidence="11 12" key="1">
    <citation type="journal article" date="2015" name="Int. J. Syst. Evol. Microbiol.">
        <title>Nitrosospira lacus sp. nov., a psychrotolerant, ammonia-oxidizing bacterium from sandy lake sediment.</title>
        <authorList>
            <person name="Urakawa H."/>
            <person name="Garcia J.C."/>
            <person name="Nielsen J.L."/>
            <person name="Le V.Q."/>
            <person name="Kozlowski J.A."/>
            <person name="Stein L.Y."/>
            <person name="Lim C.K."/>
            <person name="Pommerening-Roser A."/>
            <person name="Martens-Habbena W."/>
            <person name="Stahl D.A."/>
            <person name="Klotz M.G."/>
        </authorList>
    </citation>
    <scope>NUCLEOTIDE SEQUENCE [LARGE SCALE GENOMIC DNA]</scope>
    <source>
        <strain evidence="11 12">APG3</strain>
    </source>
</reference>
<dbReference type="EC" id="2.3.1.47" evidence="8"/>
<evidence type="ECO:0000256" key="6">
    <source>
        <dbReference type="ARBA" id="ARBA00022898"/>
    </source>
</evidence>
<dbReference type="GO" id="GO:0009102">
    <property type="term" value="P:biotin biosynthetic process"/>
    <property type="evidence" value="ECO:0007669"/>
    <property type="project" value="UniProtKB-UniRule"/>
</dbReference>
<evidence type="ECO:0000256" key="9">
    <source>
        <dbReference type="PIRSR" id="PIRSR604723-51"/>
    </source>
</evidence>
<feature type="binding site" evidence="8">
    <location>
        <position position="26"/>
    </location>
    <ligand>
        <name>substrate</name>
    </ligand>
</feature>
<comment type="similarity">
    <text evidence="8">Belongs to the class-II pyridoxal-phosphate-dependent aminotransferase family. BioF subfamily.</text>
</comment>
<accession>A0A1W6SRR9</accession>
<feature type="domain" description="Aminotransferase class I/classII large" evidence="10">
    <location>
        <begin position="47"/>
        <end position="382"/>
    </location>
</feature>
<dbReference type="InterPro" id="IPR004723">
    <property type="entry name" value="AONS_Archaea/Proteobacteria"/>
</dbReference>
<keyword evidence="6 8" id="KW-0663">Pyridoxal phosphate</keyword>
<evidence type="ECO:0000256" key="3">
    <source>
        <dbReference type="ARBA" id="ARBA00011738"/>
    </source>
</evidence>
<dbReference type="Proteomes" id="UP000012179">
    <property type="component" value="Chromosome"/>
</dbReference>
<dbReference type="EMBL" id="CP021106">
    <property type="protein sequence ID" value="ARO88492.1"/>
    <property type="molecule type" value="Genomic_DNA"/>
</dbReference>
<evidence type="ECO:0000313" key="11">
    <source>
        <dbReference type="EMBL" id="ARO88492.1"/>
    </source>
</evidence>
<feature type="binding site" evidence="8">
    <location>
        <position position="184"/>
    </location>
    <ligand>
        <name>pyridoxal 5'-phosphate</name>
        <dbReference type="ChEBI" id="CHEBI:597326"/>
    </ligand>
</feature>
<feature type="modified residue" description="N6-(pyridoxal phosphate)lysine" evidence="8 9">
    <location>
        <position position="243"/>
    </location>
</feature>
<comment type="subunit">
    <text evidence="3 8">Homodimer.</text>
</comment>
<dbReference type="InterPro" id="IPR022834">
    <property type="entry name" value="AONS_Proteobacteria"/>
</dbReference>
<dbReference type="Gene3D" id="3.90.1150.10">
    <property type="entry name" value="Aspartate Aminotransferase, domain 1"/>
    <property type="match status" value="1"/>
</dbReference>
<dbReference type="NCBIfam" id="TIGR00858">
    <property type="entry name" value="bioF"/>
    <property type="match status" value="1"/>
</dbReference>
<dbReference type="Gene3D" id="3.40.640.10">
    <property type="entry name" value="Type I PLP-dependent aspartate aminotransferase-like (Major domain)"/>
    <property type="match status" value="1"/>
</dbReference>
<dbReference type="Pfam" id="PF00155">
    <property type="entry name" value="Aminotran_1_2"/>
    <property type="match status" value="1"/>
</dbReference>
<dbReference type="GO" id="GO:0008710">
    <property type="term" value="F:8-amino-7-oxononanoate synthase activity"/>
    <property type="evidence" value="ECO:0007669"/>
    <property type="project" value="UniProtKB-UniRule"/>
</dbReference>
<evidence type="ECO:0000256" key="2">
    <source>
        <dbReference type="ARBA" id="ARBA00004746"/>
    </source>
</evidence>
<evidence type="ECO:0000256" key="8">
    <source>
        <dbReference type="HAMAP-Rule" id="MF_01693"/>
    </source>
</evidence>
<feature type="binding site" evidence="8">
    <location>
        <begin position="113"/>
        <end position="114"/>
    </location>
    <ligand>
        <name>pyridoxal 5'-phosphate</name>
        <dbReference type="ChEBI" id="CHEBI:597326"/>
    </ligand>
</feature>
<evidence type="ECO:0000256" key="1">
    <source>
        <dbReference type="ARBA" id="ARBA00001933"/>
    </source>
</evidence>
<dbReference type="PANTHER" id="PTHR13693">
    <property type="entry name" value="CLASS II AMINOTRANSFERASE/8-AMINO-7-OXONONANOATE SYNTHASE"/>
    <property type="match status" value="1"/>
</dbReference>
<proteinExistence type="inferred from homology"/>
<evidence type="ECO:0000256" key="5">
    <source>
        <dbReference type="ARBA" id="ARBA00022756"/>
    </source>
</evidence>
<comment type="cofactor">
    <cofactor evidence="1 8 9">
        <name>pyridoxal 5'-phosphate</name>
        <dbReference type="ChEBI" id="CHEBI:597326"/>
    </cofactor>
</comment>
<feature type="binding site" evidence="8">
    <location>
        <position position="357"/>
    </location>
    <ligand>
        <name>substrate</name>
    </ligand>
</feature>
<dbReference type="SUPFAM" id="SSF53383">
    <property type="entry name" value="PLP-dependent transferases"/>
    <property type="match status" value="1"/>
</dbReference>